<gene>
    <name evidence="3" type="ORF">PSTEL_23960</name>
</gene>
<keyword evidence="1" id="KW-0378">Hydrolase</keyword>
<dbReference type="AlphaFoldDB" id="A0A089LZW5"/>
<dbReference type="KEGG" id="pste:PSTEL_23960"/>
<organism evidence="3 4">
    <name type="scientific">Paenibacillus stellifer</name>
    <dbReference type="NCBI Taxonomy" id="169760"/>
    <lineage>
        <taxon>Bacteria</taxon>
        <taxon>Bacillati</taxon>
        <taxon>Bacillota</taxon>
        <taxon>Bacilli</taxon>
        <taxon>Bacillales</taxon>
        <taxon>Paenibacillaceae</taxon>
        <taxon>Paenibacillus</taxon>
    </lineage>
</organism>
<evidence type="ECO:0000259" key="2">
    <source>
        <dbReference type="SMART" id="SM00646"/>
    </source>
</evidence>
<evidence type="ECO:0000313" key="3">
    <source>
        <dbReference type="EMBL" id="AIQ65695.1"/>
    </source>
</evidence>
<dbReference type="SUPFAM" id="SSF53187">
    <property type="entry name" value="Zn-dependent exopeptidases"/>
    <property type="match status" value="1"/>
</dbReference>
<keyword evidence="4" id="KW-1185">Reference proteome</keyword>
<accession>A0A089LZW5</accession>
<dbReference type="Pfam" id="PF01520">
    <property type="entry name" value="Amidase_3"/>
    <property type="match status" value="1"/>
</dbReference>
<reference evidence="3 4" key="1">
    <citation type="submission" date="2014-08" db="EMBL/GenBank/DDBJ databases">
        <title>Comparative genomics of the Paenibacillus odorifer group.</title>
        <authorList>
            <person name="den Bakker H.C."/>
            <person name="Tsai Y.-C."/>
            <person name="Martin N."/>
            <person name="Korlach J."/>
            <person name="Wiedmann M."/>
        </authorList>
    </citation>
    <scope>NUCLEOTIDE SEQUENCE [LARGE SCALE GENOMIC DNA]</scope>
    <source>
        <strain evidence="3 4">DSM 14472</strain>
    </source>
</reference>
<dbReference type="InterPro" id="IPR014234">
    <property type="entry name" value="Spore_CwlD"/>
</dbReference>
<dbReference type="Gene3D" id="3.40.630.40">
    <property type="entry name" value="Zn-dependent exopeptidases"/>
    <property type="match status" value="1"/>
</dbReference>
<dbReference type="NCBIfam" id="TIGR02883">
    <property type="entry name" value="spore_cwlD"/>
    <property type="match status" value="1"/>
</dbReference>
<dbReference type="OrthoDB" id="9806267at2"/>
<dbReference type="STRING" id="169760.PSTEL_23960"/>
<dbReference type="InterPro" id="IPR050695">
    <property type="entry name" value="N-acetylmuramoyl_amidase_3"/>
</dbReference>
<evidence type="ECO:0000256" key="1">
    <source>
        <dbReference type="ARBA" id="ARBA00022801"/>
    </source>
</evidence>
<protein>
    <submittedName>
        <fullName evidence="3">N-acetylmuramoyl-L-alanine amidase</fullName>
    </submittedName>
</protein>
<dbReference type="PANTHER" id="PTHR30404:SF0">
    <property type="entry name" value="N-ACETYLMURAMOYL-L-ALANINE AMIDASE AMIC"/>
    <property type="match status" value="1"/>
</dbReference>
<dbReference type="GO" id="GO:0009253">
    <property type="term" value="P:peptidoglycan catabolic process"/>
    <property type="evidence" value="ECO:0007669"/>
    <property type="project" value="InterPro"/>
</dbReference>
<dbReference type="PANTHER" id="PTHR30404">
    <property type="entry name" value="N-ACETYLMURAMOYL-L-ALANINE AMIDASE"/>
    <property type="match status" value="1"/>
</dbReference>
<feature type="domain" description="MurNAc-LAA" evidence="2">
    <location>
        <begin position="130"/>
        <end position="241"/>
    </location>
</feature>
<dbReference type="InterPro" id="IPR002508">
    <property type="entry name" value="MurNAc-LAA_cat"/>
</dbReference>
<evidence type="ECO:0000313" key="4">
    <source>
        <dbReference type="Proteomes" id="UP000029507"/>
    </source>
</evidence>
<name>A0A089LZW5_9BACL</name>
<sequence length="256" mass="28241">MSGRKQPKISVWISWSSIKKGVWSAALLALLLGVISYDMPTAKPSDYWSLPLAGKVIAIDAGHGGPDGGAVSRGGLIEKDINLTVSLYLRDYLQQSGAVVVMTREGDYDLADESTKGYSKRKTEDLKTRVRKIEDSKADLFISIHMNSIPSSRWSGAQVFYYKKNGKNEKLAGFVQDEIRTVLANTDRIPKTVGTVYLLQALRIPSILVEVGFLSNPKESVLLGDDLYQRKVATSIYRGILRYESGEQADYSSPEG</sequence>
<dbReference type="GO" id="GO:0030288">
    <property type="term" value="C:outer membrane-bounded periplasmic space"/>
    <property type="evidence" value="ECO:0007669"/>
    <property type="project" value="TreeGrafter"/>
</dbReference>
<dbReference type="SMART" id="SM00646">
    <property type="entry name" value="Ami_3"/>
    <property type="match status" value="1"/>
</dbReference>
<proteinExistence type="predicted"/>
<dbReference type="EMBL" id="CP009286">
    <property type="protein sequence ID" value="AIQ65695.1"/>
    <property type="molecule type" value="Genomic_DNA"/>
</dbReference>
<dbReference type="GO" id="GO:0008745">
    <property type="term" value="F:N-acetylmuramoyl-L-alanine amidase activity"/>
    <property type="evidence" value="ECO:0007669"/>
    <property type="project" value="InterPro"/>
</dbReference>
<dbReference type="CDD" id="cd02696">
    <property type="entry name" value="MurNAc-LAA"/>
    <property type="match status" value="1"/>
</dbReference>
<dbReference type="Proteomes" id="UP000029507">
    <property type="component" value="Chromosome"/>
</dbReference>
<dbReference type="HOGENOM" id="CLU_014322_7_0_9"/>
<dbReference type="RefSeq" id="WP_038698962.1">
    <property type="nucleotide sequence ID" value="NZ_CP009286.1"/>
</dbReference>